<proteinExistence type="predicted"/>
<dbReference type="PANTHER" id="PTHR47723:SF19">
    <property type="entry name" value="POLYNUCLEOTIDYL TRANSFERASE, RIBONUCLEASE H-LIKE SUPERFAMILY PROTEIN"/>
    <property type="match status" value="1"/>
</dbReference>
<feature type="compositionally biased region" description="Polar residues" evidence="1">
    <location>
        <begin position="197"/>
        <end position="215"/>
    </location>
</feature>
<evidence type="ECO:0000313" key="4">
    <source>
        <dbReference type="Proteomes" id="UP000541444"/>
    </source>
</evidence>
<dbReference type="Pfam" id="PF13456">
    <property type="entry name" value="RVT_3"/>
    <property type="match status" value="1"/>
</dbReference>
<evidence type="ECO:0000256" key="1">
    <source>
        <dbReference type="SAM" id="MobiDB-lite"/>
    </source>
</evidence>
<sequence>MGFTRDRRIGRKTAELHVKFFGHHDLDWDRPELMKLLRLGSCRGLTVEFSWRKIKDSNECGLGKGKVQVYLHVSNGVLLGGFLISLPSCSEYNVCLFVQRRFVQWQFFQRLIDEEVEENEASISGRASMDKGSDLEVLDVVTDPPLTAVVPAGGVLTSRGRKTVVTEGSDEQYIGGGERNEGNPGPSGAKMDEVEQSDQSGDSTESDKAQGSISTVDKMKQDQFATKLELSKVEENLRNYIGAFLDSREEWVNSIFEFLGIKRKRKKKTDSLVRNEPITPKPTKKRRGEGGSKVSNDMGENDLTRTVQYVRKAKRALKQATPVPEVASDASRLRRRQHKRHRAHGEDDAADEDEEMTEAERQDQAITKIASMAKLCDADPDEALKKMKKTIYQAQFDGECRVIVRLKKFIEYKGYDPDTLEPFPAIPELVAGDTLQMKEGEADAADIADGGAGDGVEASVIEATSIGIVTDVADDGAGSNLLLRLLNNDRLALRSPGRVVLLKKWSIGVFHYKESCVVGWNKTCQPRKEGGIDIRSLKGVNLTLLMKLAWNFLNGQDDWAKFIRAKFNSKAGNRIYSTQGSSVWAGIRGAVSEVEQQSGWIVGDGNDIDLWRDNWCHQRPLKDLIDSNDIPWHCFKDKETAYLSKAVMNNTTKDFSILYCLRVPCHPRQDINVRSCFWNLPEEGEVKINSDGASKGNPGKGGAGVIIRNCRGAIFQTMMVGLGNVTSYMAECMTLVQGQACAASNGWEIEWLESNSSEAVKAFNNNLIP</sequence>
<gene>
    <name evidence="3" type="ORF">GIB67_037586</name>
</gene>
<dbReference type="EMBL" id="JACGCM010002050">
    <property type="protein sequence ID" value="KAF6145553.1"/>
    <property type="molecule type" value="Genomic_DNA"/>
</dbReference>
<dbReference type="PANTHER" id="PTHR47723">
    <property type="entry name" value="OS05G0353850 PROTEIN"/>
    <property type="match status" value="1"/>
</dbReference>
<dbReference type="Gene3D" id="3.30.420.10">
    <property type="entry name" value="Ribonuclease H-like superfamily/Ribonuclease H"/>
    <property type="match status" value="1"/>
</dbReference>
<organism evidence="3 4">
    <name type="scientific">Kingdonia uniflora</name>
    <dbReference type="NCBI Taxonomy" id="39325"/>
    <lineage>
        <taxon>Eukaryota</taxon>
        <taxon>Viridiplantae</taxon>
        <taxon>Streptophyta</taxon>
        <taxon>Embryophyta</taxon>
        <taxon>Tracheophyta</taxon>
        <taxon>Spermatophyta</taxon>
        <taxon>Magnoliopsida</taxon>
        <taxon>Ranunculales</taxon>
        <taxon>Circaeasteraceae</taxon>
        <taxon>Kingdonia</taxon>
    </lineage>
</organism>
<dbReference type="SUPFAM" id="SSF53098">
    <property type="entry name" value="Ribonuclease H-like"/>
    <property type="match status" value="1"/>
</dbReference>
<evidence type="ECO:0000259" key="2">
    <source>
        <dbReference type="PROSITE" id="PS50879"/>
    </source>
</evidence>
<feature type="domain" description="RNase H type-1" evidence="2">
    <location>
        <begin position="682"/>
        <end position="769"/>
    </location>
</feature>
<dbReference type="InterPro" id="IPR002156">
    <property type="entry name" value="RNaseH_domain"/>
</dbReference>
<feature type="compositionally biased region" description="Acidic residues" evidence="1">
    <location>
        <begin position="348"/>
        <end position="357"/>
    </location>
</feature>
<dbReference type="AlphaFoldDB" id="A0A7J7LSC8"/>
<keyword evidence="4" id="KW-1185">Reference proteome</keyword>
<dbReference type="GO" id="GO:0004523">
    <property type="term" value="F:RNA-DNA hybrid ribonuclease activity"/>
    <property type="evidence" value="ECO:0007669"/>
    <property type="project" value="InterPro"/>
</dbReference>
<dbReference type="Proteomes" id="UP000541444">
    <property type="component" value="Unassembled WGS sequence"/>
</dbReference>
<dbReference type="InterPro" id="IPR036397">
    <property type="entry name" value="RNaseH_sf"/>
</dbReference>
<protein>
    <recommendedName>
        <fullName evidence="2">RNase H type-1 domain-containing protein</fullName>
    </recommendedName>
</protein>
<accession>A0A7J7LSC8</accession>
<dbReference type="OrthoDB" id="845805at2759"/>
<feature type="region of interest" description="Disordered" evidence="1">
    <location>
        <begin position="266"/>
        <end position="299"/>
    </location>
</feature>
<dbReference type="InterPro" id="IPR044730">
    <property type="entry name" value="RNase_H-like_dom_plant"/>
</dbReference>
<feature type="region of interest" description="Disordered" evidence="1">
    <location>
        <begin position="161"/>
        <end position="217"/>
    </location>
</feature>
<feature type="region of interest" description="Disordered" evidence="1">
    <location>
        <begin position="318"/>
        <end position="361"/>
    </location>
</feature>
<dbReference type="InterPro" id="IPR012337">
    <property type="entry name" value="RNaseH-like_sf"/>
</dbReference>
<evidence type="ECO:0000313" key="3">
    <source>
        <dbReference type="EMBL" id="KAF6145553.1"/>
    </source>
</evidence>
<dbReference type="CDD" id="cd06222">
    <property type="entry name" value="RNase_H_like"/>
    <property type="match status" value="1"/>
</dbReference>
<comment type="caution">
    <text evidence="3">The sequence shown here is derived from an EMBL/GenBank/DDBJ whole genome shotgun (WGS) entry which is preliminary data.</text>
</comment>
<name>A0A7J7LSC8_9MAGN</name>
<dbReference type="PROSITE" id="PS50879">
    <property type="entry name" value="RNASE_H_1"/>
    <property type="match status" value="1"/>
</dbReference>
<feature type="compositionally biased region" description="Basic residues" evidence="1">
    <location>
        <begin position="333"/>
        <end position="343"/>
    </location>
</feature>
<reference evidence="3 4" key="1">
    <citation type="journal article" date="2020" name="IScience">
        <title>Genome Sequencing of the Endangered Kingdonia uniflora (Circaeasteraceae, Ranunculales) Reveals Potential Mechanisms of Evolutionary Specialization.</title>
        <authorList>
            <person name="Sun Y."/>
            <person name="Deng T."/>
            <person name="Zhang A."/>
            <person name="Moore M.J."/>
            <person name="Landis J.B."/>
            <person name="Lin N."/>
            <person name="Zhang H."/>
            <person name="Zhang X."/>
            <person name="Huang J."/>
            <person name="Zhang X."/>
            <person name="Sun H."/>
            <person name="Wang H."/>
        </authorList>
    </citation>
    <scope>NUCLEOTIDE SEQUENCE [LARGE SCALE GENOMIC DNA]</scope>
    <source>
        <strain evidence="3">TB1705</strain>
        <tissue evidence="3">Leaf</tissue>
    </source>
</reference>
<dbReference type="InterPro" id="IPR053151">
    <property type="entry name" value="RNase_H-like"/>
</dbReference>
<dbReference type="GO" id="GO:0003676">
    <property type="term" value="F:nucleic acid binding"/>
    <property type="evidence" value="ECO:0007669"/>
    <property type="project" value="InterPro"/>
</dbReference>